<proteinExistence type="predicted"/>
<feature type="transmembrane region" description="Helical" evidence="2">
    <location>
        <begin position="104"/>
        <end position="133"/>
    </location>
</feature>
<protein>
    <submittedName>
        <fullName evidence="3">Uncharacterized protein</fullName>
    </submittedName>
</protein>
<dbReference type="EMBL" id="KN882043">
    <property type="protein sequence ID" value="KIY46081.1"/>
    <property type="molecule type" value="Genomic_DNA"/>
</dbReference>
<organism evidence="3 5">
    <name type="scientific">Fistulina hepatica ATCC 64428</name>
    <dbReference type="NCBI Taxonomy" id="1128425"/>
    <lineage>
        <taxon>Eukaryota</taxon>
        <taxon>Fungi</taxon>
        <taxon>Dikarya</taxon>
        <taxon>Basidiomycota</taxon>
        <taxon>Agaricomycotina</taxon>
        <taxon>Agaricomycetes</taxon>
        <taxon>Agaricomycetidae</taxon>
        <taxon>Agaricales</taxon>
        <taxon>Fistulinaceae</taxon>
        <taxon>Fistulina</taxon>
    </lineage>
</organism>
<evidence type="ECO:0000313" key="3">
    <source>
        <dbReference type="EMBL" id="KIY46076.1"/>
    </source>
</evidence>
<keyword evidence="2" id="KW-0812">Transmembrane</keyword>
<feature type="transmembrane region" description="Helical" evidence="2">
    <location>
        <begin position="65"/>
        <end position="83"/>
    </location>
</feature>
<name>A0A0D7A819_9AGAR</name>
<evidence type="ECO:0000256" key="1">
    <source>
        <dbReference type="SAM" id="MobiDB-lite"/>
    </source>
</evidence>
<keyword evidence="5" id="KW-1185">Reference proteome</keyword>
<accession>A0A0D7A819</accession>
<dbReference type="EMBL" id="KN882043">
    <property type="protein sequence ID" value="KIY46076.1"/>
    <property type="molecule type" value="Genomic_DNA"/>
</dbReference>
<evidence type="ECO:0000313" key="4">
    <source>
        <dbReference type="EMBL" id="KIY46081.1"/>
    </source>
</evidence>
<evidence type="ECO:0000256" key="2">
    <source>
        <dbReference type="SAM" id="Phobius"/>
    </source>
</evidence>
<keyword evidence="2" id="KW-1133">Transmembrane helix</keyword>
<reference evidence="3 5" key="1">
    <citation type="journal article" date="2015" name="Fungal Genet. Biol.">
        <title>Evolution of novel wood decay mechanisms in Agaricales revealed by the genome sequences of Fistulina hepatica and Cylindrobasidium torrendii.</title>
        <authorList>
            <person name="Floudas D."/>
            <person name="Held B.W."/>
            <person name="Riley R."/>
            <person name="Nagy L.G."/>
            <person name="Koehler G."/>
            <person name="Ransdell A.S."/>
            <person name="Younus H."/>
            <person name="Chow J."/>
            <person name="Chiniquy J."/>
            <person name="Lipzen A."/>
            <person name="Tritt A."/>
            <person name="Sun H."/>
            <person name="Haridas S."/>
            <person name="LaButti K."/>
            <person name="Ohm R.A."/>
            <person name="Kues U."/>
            <person name="Blanchette R.A."/>
            <person name="Grigoriev I.V."/>
            <person name="Minto R.E."/>
            <person name="Hibbett D.S."/>
        </authorList>
    </citation>
    <scope>NUCLEOTIDE SEQUENCE [LARGE SCALE GENOMIC DNA]</scope>
    <source>
        <strain evidence="3 5">ATCC 64428</strain>
    </source>
</reference>
<keyword evidence="2" id="KW-0472">Membrane</keyword>
<feature type="transmembrane region" description="Helical" evidence="2">
    <location>
        <begin position="139"/>
        <end position="164"/>
    </location>
</feature>
<feature type="region of interest" description="Disordered" evidence="1">
    <location>
        <begin position="1"/>
        <end position="25"/>
    </location>
</feature>
<dbReference type="AlphaFoldDB" id="A0A0D7A819"/>
<feature type="transmembrane region" description="Helical" evidence="2">
    <location>
        <begin position="39"/>
        <end position="59"/>
    </location>
</feature>
<evidence type="ECO:0000313" key="5">
    <source>
        <dbReference type="Proteomes" id="UP000054144"/>
    </source>
</evidence>
<dbReference type="Proteomes" id="UP000054144">
    <property type="component" value="Unassembled WGS sequence"/>
</dbReference>
<gene>
    <name evidence="3" type="ORF">FISHEDRAFT_48010</name>
    <name evidence="4" type="ORF">FISHEDRAFT_75926</name>
</gene>
<sequence length="203" mass="22355">MLPSIESESNPSSSTKDSTPKFSSPSLPLRLASRQIVRLCRLSFIISCGYVVYLILHLLCFPVVLLPNTIVALLTLGLYVALLRSMHKQMQVPPQLHTLVLSPYMFPCIAAACVLALLWTAVFVYGVALVTALRHSENYFMGITIFGADIAAGTLAIISAHLAAESIIERRARGLLYTSARQADEDLVHHLESYNLCVMSFIF</sequence>